<dbReference type="EMBL" id="KQ971361">
    <property type="protein sequence ID" value="EFA08089.2"/>
    <property type="molecule type" value="Genomic_DNA"/>
</dbReference>
<dbReference type="Proteomes" id="UP000007266">
    <property type="component" value="Linkage group 8"/>
</dbReference>
<reference evidence="1 2" key="1">
    <citation type="journal article" date="2008" name="Nature">
        <title>The genome of the model beetle and pest Tribolium castaneum.</title>
        <authorList>
            <consortium name="Tribolium Genome Sequencing Consortium"/>
            <person name="Richards S."/>
            <person name="Gibbs R.A."/>
            <person name="Weinstock G.M."/>
            <person name="Brown S.J."/>
            <person name="Denell R."/>
            <person name="Beeman R.W."/>
            <person name="Gibbs R."/>
            <person name="Beeman R.W."/>
            <person name="Brown S.J."/>
            <person name="Bucher G."/>
            <person name="Friedrich M."/>
            <person name="Grimmelikhuijzen C.J."/>
            <person name="Klingler M."/>
            <person name="Lorenzen M."/>
            <person name="Richards S."/>
            <person name="Roth S."/>
            <person name="Schroder R."/>
            <person name="Tautz D."/>
            <person name="Zdobnov E.M."/>
            <person name="Muzny D."/>
            <person name="Gibbs R.A."/>
            <person name="Weinstock G.M."/>
            <person name="Attaway T."/>
            <person name="Bell S."/>
            <person name="Buhay C.J."/>
            <person name="Chandrabose M.N."/>
            <person name="Chavez D."/>
            <person name="Clerk-Blankenburg K.P."/>
            <person name="Cree A."/>
            <person name="Dao M."/>
            <person name="Davis C."/>
            <person name="Chacko J."/>
            <person name="Dinh H."/>
            <person name="Dugan-Rocha S."/>
            <person name="Fowler G."/>
            <person name="Garner T.T."/>
            <person name="Garnes J."/>
            <person name="Gnirke A."/>
            <person name="Hawes A."/>
            <person name="Hernandez J."/>
            <person name="Hines S."/>
            <person name="Holder M."/>
            <person name="Hume J."/>
            <person name="Jhangiani S.N."/>
            <person name="Joshi V."/>
            <person name="Khan Z.M."/>
            <person name="Jackson L."/>
            <person name="Kovar C."/>
            <person name="Kowis A."/>
            <person name="Lee S."/>
            <person name="Lewis L.R."/>
            <person name="Margolis J."/>
            <person name="Morgan M."/>
            <person name="Nazareth L.V."/>
            <person name="Nguyen N."/>
            <person name="Okwuonu G."/>
            <person name="Parker D."/>
            <person name="Richards S."/>
            <person name="Ruiz S.J."/>
            <person name="Santibanez J."/>
            <person name="Savard J."/>
            <person name="Scherer S.E."/>
            <person name="Schneider B."/>
            <person name="Sodergren E."/>
            <person name="Tautz D."/>
            <person name="Vattahil S."/>
            <person name="Villasana D."/>
            <person name="White C.S."/>
            <person name="Wright R."/>
            <person name="Park Y."/>
            <person name="Beeman R.W."/>
            <person name="Lord J."/>
            <person name="Oppert B."/>
            <person name="Lorenzen M."/>
            <person name="Brown S."/>
            <person name="Wang L."/>
            <person name="Savard J."/>
            <person name="Tautz D."/>
            <person name="Richards S."/>
            <person name="Weinstock G."/>
            <person name="Gibbs R.A."/>
            <person name="Liu Y."/>
            <person name="Worley K."/>
            <person name="Weinstock G."/>
            <person name="Elsik C.G."/>
            <person name="Reese J.T."/>
            <person name="Elhaik E."/>
            <person name="Landan G."/>
            <person name="Graur D."/>
            <person name="Arensburger P."/>
            <person name="Atkinson P."/>
            <person name="Beeman R.W."/>
            <person name="Beidler J."/>
            <person name="Brown S.J."/>
            <person name="Demuth J.P."/>
            <person name="Drury D.W."/>
            <person name="Du Y.Z."/>
            <person name="Fujiwara H."/>
            <person name="Lorenzen M."/>
            <person name="Maselli V."/>
            <person name="Osanai M."/>
            <person name="Park Y."/>
            <person name="Robertson H.M."/>
            <person name="Tu Z."/>
            <person name="Wang J.J."/>
            <person name="Wang S."/>
            <person name="Richards S."/>
            <person name="Song H."/>
            <person name="Zhang L."/>
            <person name="Sodergren E."/>
            <person name="Werner D."/>
            <person name="Stanke M."/>
            <person name="Morgenstern B."/>
            <person name="Solovyev V."/>
            <person name="Kosarev P."/>
            <person name="Brown G."/>
            <person name="Chen H.C."/>
            <person name="Ermolaeva O."/>
            <person name="Hlavina W."/>
            <person name="Kapustin Y."/>
            <person name="Kiryutin B."/>
            <person name="Kitts P."/>
            <person name="Maglott D."/>
            <person name="Pruitt K."/>
            <person name="Sapojnikov V."/>
            <person name="Souvorov A."/>
            <person name="Mackey A.J."/>
            <person name="Waterhouse R.M."/>
            <person name="Wyder S."/>
            <person name="Zdobnov E.M."/>
            <person name="Zdobnov E.M."/>
            <person name="Wyder S."/>
            <person name="Kriventseva E.V."/>
            <person name="Kadowaki T."/>
            <person name="Bork P."/>
            <person name="Aranda M."/>
            <person name="Bao R."/>
            <person name="Beermann A."/>
            <person name="Berns N."/>
            <person name="Bolognesi R."/>
            <person name="Bonneton F."/>
            <person name="Bopp D."/>
            <person name="Brown S.J."/>
            <person name="Bucher G."/>
            <person name="Butts T."/>
            <person name="Chaumot A."/>
            <person name="Denell R.E."/>
            <person name="Ferrier D.E."/>
            <person name="Friedrich M."/>
            <person name="Gordon C.M."/>
            <person name="Jindra M."/>
            <person name="Klingler M."/>
            <person name="Lan Q."/>
            <person name="Lattorff H.M."/>
            <person name="Laudet V."/>
            <person name="von Levetsow C."/>
            <person name="Liu Z."/>
            <person name="Lutz R."/>
            <person name="Lynch J.A."/>
            <person name="da Fonseca R.N."/>
            <person name="Posnien N."/>
            <person name="Reuter R."/>
            <person name="Roth S."/>
            <person name="Savard J."/>
            <person name="Schinko J.B."/>
            <person name="Schmitt C."/>
            <person name="Schoppmeier M."/>
            <person name="Schroder R."/>
            <person name="Shippy T.D."/>
            <person name="Simonnet F."/>
            <person name="Marques-Souza H."/>
            <person name="Tautz D."/>
            <person name="Tomoyasu Y."/>
            <person name="Trauner J."/>
            <person name="Van der Zee M."/>
            <person name="Vervoort M."/>
            <person name="Wittkopp N."/>
            <person name="Wimmer E.A."/>
            <person name="Yang X."/>
            <person name="Jones A.K."/>
            <person name="Sattelle D.B."/>
            <person name="Ebert P.R."/>
            <person name="Nelson D."/>
            <person name="Scott J.G."/>
            <person name="Beeman R.W."/>
            <person name="Muthukrishnan S."/>
            <person name="Kramer K.J."/>
            <person name="Arakane Y."/>
            <person name="Beeman R.W."/>
            <person name="Zhu Q."/>
            <person name="Hogenkamp D."/>
            <person name="Dixit R."/>
            <person name="Oppert B."/>
            <person name="Jiang H."/>
            <person name="Zou Z."/>
            <person name="Marshall J."/>
            <person name="Elpidina E."/>
            <person name="Vinokurov K."/>
            <person name="Oppert C."/>
            <person name="Zou Z."/>
            <person name="Evans J."/>
            <person name="Lu Z."/>
            <person name="Zhao P."/>
            <person name="Sumathipala N."/>
            <person name="Altincicek B."/>
            <person name="Vilcinskas A."/>
            <person name="Williams M."/>
            <person name="Hultmark D."/>
            <person name="Hetru C."/>
            <person name="Jiang H."/>
            <person name="Grimmelikhuijzen C.J."/>
            <person name="Hauser F."/>
            <person name="Cazzamali G."/>
            <person name="Williamson M."/>
            <person name="Park Y."/>
            <person name="Li B."/>
            <person name="Tanaka Y."/>
            <person name="Predel R."/>
            <person name="Neupert S."/>
            <person name="Schachtner J."/>
            <person name="Verleyen P."/>
            <person name="Raible F."/>
            <person name="Bork P."/>
            <person name="Friedrich M."/>
            <person name="Walden K.K."/>
            <person name="Robertson H.M."/>
            <person name="Angeli S."/>
            <person name="Foret S."/>
            <person name="Bucher G."/>
            <person name="Schuetz S."/>
            <person name="Maleszka R."/>
            <person name="Wimmer E.A."/>
            <person name="Beeman R.W."/>
            <person name="Lorenzen M."/>
            <person name="Tomoyasu Y."/>
            <person name="Miller S.C."/>
            <person name="Grossmann D."/>
            <person name="Bucher G."/>
        </authorList>
    </citation>
    <scope>NUCLEOTIDE SEQUENCE [LARGE SCALE GENOMIC DNA]</scope>
    <source>
        <strain evidence="1 2">Georgia GA2</strain>
    </source>
</reference>
<evidence type="ECO:0000313" key="2">
    <source>
        <dbReference type="Proteomes" id="UP000007266"/>
    </source>
</evidence>
<organism evidence="1 2">
    <name type="scientific">Tribolium castaneum</name>
    <name type="common">Red flour beetle</name>
    <dbReference type="NCBI Taxonomy" id="7070"/>
    <lineage>
        <taxon>Eukaryota</taxon>
        <taxon>Metazoa</taxon>
        <taxon>Ecdysozoa</taxon>
        <taxon>Arthropoda</taxon>
        <taxon>Hexapoda</taxon>
        <taxon>Insecta</taxon>
        <taxon>Pterygota</taxon>
        <taxon>Neoptera</taxon>
        <taxon>Endopterygota</taxon>
        <taxon>Coleoptera</taxon>
        <taxon>Polyphaga</taxon>
        <taxon>Cucujiformia</taxon>
        <taxon>Tenebrionidae</taxon>
        <taxon>Tenebrionidae incertae sedis</taxon>
        <taxon>Tribolium</taxon>
    </lineage>
</organism>
<protein>
    <submittedName>
        <fullName evidence="1">Uncharacterized protein</fullName>
    </submittedName>
</protein>
<proteinExistence type="predicted"/>
<keyword evidence="2" id="KW-1185">Reference proteome</keyword>
<gene>
    <name evidence="1" type="primary">AUGUSTUS-3.0.2_05693</name>
    <name evidence="1" type="ORF">TcasGA2_TC005693</name>
</gene>
<dbReference type="HOGENOM" id="CLU_2743335_0_0_1"/>
<sequence length="87" mass="10115">MEAMECYNCTGTEDCNKDSVFDDTVTCEGICMWGTMYTPNQPPLLGERFMACYEGTEDEAYKYCYNLQQFRQGFCNTCDDEDLCNYH</sequence>
<name>D6WWS0_TRICA</name>
<dbReference type="AlphaFoldDB" id="D6WWS0"/>
<evidence type="ECO:0000313" key="1">
    <source>
        <dbReference type="EMBL" id="EFA08089.2"/>
    </source>
</evidence>
<accession>D6WWS0</accession>
<reference evidence="1 2" key="2">
    <citation type="journal article" date="2010" name="Nucleic Acids Res.">
        <title>BeetleBase in 2010: revisions to provide comprehensive genomic information for Tribolium castaneum.</title>
        <authorList>
            <person name="Kim H.S."/>
            <person name="Murphy T."/>
            <person name="Xia J."/>
            <person name="Caragea D."/>
            <person name="Park Y."/>
            <person name="Beeman R.W."/>
            <person name="Lorenzen M.D."/>
            <person name="Butcher S."/>
            <person name="Manak J.R."/>
            <person name="Brown S.J."/>
        </authorList>
    </citation>
    <scope>GENOME REANNOTATION</scope>
    <source>
        <strain evidence="1 2">Georgia GA2</strain>
    </source>
</reference>
<dbReference type="InParanoid" id="D6WWS0"/>